<dbReference type="InterPro" id="IPR001387">
    <property type="entry name" value="Cro/C1-type_HTH"/>
</dbReference>
<dbReference type="Proteomes" id="UP001597218">
    <property type="component" value="Unassembled WGS sequence"/>
</dbReference>
<dbReference type="PANTHER" id="PTHR46797:SF25">
    <property type="entry name" value="TRANSCRIPTIONAL REGULATOR"/>
    <property type="match status" value="1"/>
</dbReference>
<dbReference type="SUPFAM" id="SSF51182">
    <property type="entry name" value="RmlC-like cupins"/>
    <property type="match status" value="1"/>
</dbReference>
<evidence type="ECO:0000313" key="3">
    <source>
        <dbReference type="EMBL" id="MFD1929189.1"/>
    </source>
</evidence>
<dbReference type="InterPro" id="IPR010982">
    <property type="entry name" value="Lambda_DNA-bd_dom_sf"/>
</dbReference>
<dbReference type="RefSeq" id="WP_381539128.1">
    <property type="nucleotide sequence ID" value="NZ_JBHUGI010000034.1"/>
</dbReference>
<keyword evidence="4" id="KW-1185">Reference proteome</keyword>
<name>A0ABW4SL67_9BACL</name>
<comment type="caution">
    <text evidence="3">The sequence shown here is derived from an EMBL/GenBank/DDBJ whole genome shotgun (WGS) entry which is preliminary data.</text>
</comment>
<dbReference type="EMBL" id="JBHUGI010000034">
    <property type="protein sequence ID" value="MFD1929189.1"/>
    <property type="molecule type" value="Genomic_DNA"/>
</dbReference>
<evidence type="ECO:0000313" key="4">
    <source>
        <dbReference type="Proteomes" id="UP001597218"/>
    </source>
</evidence>
<dbReference type="Gene3D" id="1.10.260.40">
    <property type="entry name" value="lambda repressor-like DNA-binding domains"/>
    <property type="match status" value="1"/>
</dbReference>
<evidence type="ECO:0000256" key="1">
    <source>
        <dbReference type="ARBA" id="ARBA00023125"/>
    </source>
</evidence>
<dbReference type="Pfam" id="PF07883">
    <property type="entry name" value="Cupin_2"/>
    <property type="match status" value="1"/>
</dbReference>
<sequence>MAEKTIGEKIKTLRKNKKLTLKDLANGTDLSISFLSQVERMQSSLTLESLKKISDALGVNPSYFFQESKKQSQSSIVRSIMKEEDYATTEFIYRDLSGNNSALNFSPILVVLKPGGNRGNPFSHRGFEFIYVLDGMLTVEIDTVEHQLYSNDSIVIDSKKPHYWWNRTNDTVRFLCVSSEKN</sequence>
<organism evidence="3 4">
    <name type="scientific">Sporosarcina siberiensis</name>
    <dbReference type="NCBI Taxonomy" id="1365606"/>
    <lineage>
        <taxon>Bacteria</taxon>
        <taxon>Bacillati</taxon>
        <taxon>Bacillota</taxon>
        <taxon>Bacilli</taxon>
        <taxon>Bacillales</taxon>
        <taxon>Caryophanaceae</taxon>
        <taxon>Sporosarcina</taxon>
    </lineage>
</organism>
<dbReference type="PANTHER" id="PTHR46797">
    <property type="entry name" value="HTH-TYPE TRANSCRIPTIONAL REGULATOR"/>
    <property type="match status" value="1"/>
</dbReference>
<feature type="domain" description="HTH cro/C1-type" evidence="2">
    <location>
        <begin position="10"/>
        <end position="64"/>
    </location>
</feature>
<dbReference type="CDD" id="cd02209">
    <property type="entry name" value="cupin_XRE_C"/>
    <property type="match status" value="1"/>
</dbReference>
<dbReference type="SMART" id="SM00530">
    <property type="entry name" value="HTH_XRE"/>
    <property type="match status" value="1"/>
</dbReference>
<keyword evidence="1" id="KW-0238">DNA-binding</keyword>
<reference evidence="4" key="1">
    <citation type="journal article" date="2019" name="Int. J. Syst. Evol. Microbiol.">
        <title>The Global Catalogue of Microorganisms (GCM) 10K type strain sequencing project: providing services to taxonomists for standard genome sequencing and annotation.</title>
        <authorList>
            <consortium name="The Broad Institute Genomics Platform"/>
            <consortium name="The Broad Institute Genome Sequencing Center for Infectious Disease"/>
            <person name="Wu L."/>
            <person name="Ma J."/>
        </authorList>
    </citation>
    <scope>NUCLEOTIDE SEQUENCE [LARGE SCALE GENOMIC DNA]</scope>
    <source>
        <strain evidence="4">CGMCC 4.7177</strain>
    </source>
</reference>
<proteinExistence type="predicted"/>
<dbReference type="PROSITE" id="PS50943">
    <property type="entry name" value="HTH_CROC1"/>
    <property type="match status" value="1"/>
</dbReference>
<protein>
    <submittedName>
        <fullName evidence="3">Helix-turn-helix domain-containing protein</fullName>
    </submittedName>
</protein>
<dbReference type="InterPro" id="IPR050807">
    <property type="entry name" value="TransReg_Diox_bact_type"/>
</dbReference>
<gene>
    <name evidence="3" type="ORF">ACFSFY_14195</name>
</gene>
<dbReference type="InterPro" id="IPR011051">
    <property type="entry name" value="RmlC_Cupin_sf"/>
</dbReference>
<dbReference type="SUPFAM" id="SSF47413">
    <property type="entry name" value="lambda repressor-like DNA-binding domains"/>
    <property type="match status" value="1"/>
</dbReference>
<dbReference type="InterPro" id="IPR013096">
    <property type="entry name" value="Cupin_2"/>
</dbReference>
<dbReference type="Pfam" id="PF01381">
    <property type="entry name" value="HTH_3"/>
    <property type="match status" value="1"/>
</dbReference>
<evidence type="ECO:0000259" key="2">
    <source>
        <dbReference type="PROSITE" id="PS50943"/>
    </source>
</evidence>
<accession>A0ABW4SL67</accession>
<dbReference type="CDD" id="cd00093">
    <property type="entry name" value="HTH_XRE"/>
    <property type="match status" value="1"/>
</dbReference>
<dbReference type="InterPro" id="IPR014710">
    <property type="entry name" value="RmlC-like_jellyroll"/>
</dbReference>
<dbReference type="Gene3D" id="2.60.120.10">
    <property type="entry name" value="Jelly Rolls"/>
    <property type="match status" value="1"/>
</dbReference>